<evidence type="ECO:0000313" key="4">
    <source>
        <dbReference type="Proteomes" id="UP000245754"/>
    </source>
</evidence>
<dbReference type="Gene3D" id="3.40.50.10810">
    <property type="entry name" value="Tandem AAA-ATPase domain"/>
    <property type="match status" value="2"/>
</dbReference>
<dbReference type="GO" id="GO:0005524">
    <property type="term" value="F:ATP binding"/>
    <property type="evidence" value="ECO:0007669"/>
    <property type="project" value="InterPro"/>
</dbReference>
<dbReference type="SMART" id="SM00487">
    <property type="entry name" value="DEXDc"/>
    <property type="match status" value="1"/>
</dbReference>
<accession>A0A316EZ80</accession>
<dbReference type="InterPro" id="IPR027417">
    <property type="entry name" value="P-loop_NTPase"/>
</dbReference>
<comment type="caution">
    <text evidence="3">The sequence shown here is derived from an EMBL/GenBank/DDBJ whole genome shotgun (WGS) entry which is preliminary data.</text>
</comment>
<dbReference type="Pfam" id="PF00271">
    <property type="entry name" value="Helicase_C"/>
    <property type="match status" value="1"/>
</dbReference>
<organism evidence="3 4">
    <name type="scientific">Cupriavidus plantarum</name>
    <dbReference type="NCBI Taxonomy" id="942865"/>
    <lineage>
        <taxon>Bacteria</taxon>
        <taxon>Pseudomonadati</taxon>
        <taxon>Pseudomonadota</taxon>
        <taxon>Betaproteobacteria</taxon>
        <taxon>Burkholderiales</taxon>
        <taxon>Burkholderiaceae</taxon>
        <taxon>Cupriavidus</taxon>
    </lineage>
</organism>
<dbReference type="CDD" id="cd18785">
    <property type="entry name" value="SF2_C"/>
    <property type="match status" value="1"/>
</dbReference>
<evidence type="ECO:0000313" key="3">
    <source>
        <dbReference type="EMBL" id="PWK37681.1"/>
    </source>
</evidence>
<gene>
    <name evidence="3" type="ORF">C7419_1011564</name>
</gene>
<dbReference type="GO" id="GO:0003677">
    <property type="term" value="F:DNA binding"/>
    <property type="evidence" value="ECO:0007669"/>
    <property type="project" value="InterPro"/>
</dbReference>
<dbReference type="InterPro" id="IPR014001">
    <property type="entry name" value="Helicase_ATP-bd"/>
</dbReference>
<feature type="region of interest" description="Disordered" evidence="1">
    <location>
        <begin position="576"/>
        <end position="597"/>
    </location>
</feature>
<dbReference type="SUPFAM" id="SSF52540">
    <property type="entry name" value="P-loop containing nucleoside triphosphate hydrolases"/>
    <property type="match status" value="2"/>
</dbReference>
<feature type="domain" description="Helicase ATP-binding" evidence="2">
    <location>
        <begin position="48"/>
        <end position="298"/>
    </location>
</feature>
<dbReference type="SMART" id="SM00490">
    <property type="entry name" value="HELICc"/>
    <property type="match status" value="1"/>
</dbReference>
<dbReference type="Pfam" id="PF04851">
    <property type="entry name" value="ResIII"/>
    <property type="match status" value="1"/>
</dbReference>
<sequence>MRDDDYLPASLNAAGVRQYIAFDGNAADPIGEPSPQAKLQSEGVAGLWALLAKRGFAYLGDEVGMGKTRQAMAVIATQLLSKPDSRIVIVCAGKTLQTQWQREWEEFLGKCYRLRDGRLLEPHDGTPIVRLRLHENLRSFIDEVRLDDARVHLLRYSSFSRPLHWGGAKSVEDLVEHYQRTIGLPVTEAERERLNLALDKAERLEKPRQMEIAARVLAESYCDRIGGLMETGRADAAEAADLVVFDEAQYLRHTGNYQNRHIARIFRGRAARWLFLSATPLHSGSNDIQSLDTYLCRTEAGAPADPARCRDCGHAGRCSAAARQISLDKTDVVDVLRQMLIRRPRTYADAGGRHYNKVMYRLYKPVSYDGASDPLLAMTMSLVQKRLVDVLAGKNNRFRQGECASFESLSRSVARNLPHTLKRKDEPDDEPDDDVEAELVAGAEFEPARDRKRHAGDDIQQAPDRTFIDELNVSFEQAMKRAGSLSGVPGLPHAKLNKTAEDLFAHSLRNGSNDKTLVFVRRIDTVEELRDRLHAAFQQHVDARVREWAKVIGPWGVPKAPLMPADFWTRHALDEADDQDDLPGDDGGNTETDGIRTPYFEALKRKSGTTKENGKLVSLSSRLLNPRPQETGPLDGFLLVHDTPEVTARNMVRWKALLGVLMGPAFKGEDWLYAEPGRKEAGWKLATLQRCLLQSLRQTDFLVDLYVLHAHVGQMPEGVGHGLAEKLIWVLGEAAQPRLGALAPHFANWREKLRRWILQFDLIVDKCLRTDSTPTWDRVYERVDRVFVRMAPVVGRSGRLRNGNAVPQFKLPTHPNILICTDVLKEGVDMHLFCDRVMHYGVAWTSGDLEQRIGRVDRFGSLISQRIGSYHAGADQGLPRLGVIFPYLNGTLDRYQAERVMRRKKESEWRLDLAKRGDESDEMDVSTAGGAGGEGTARALPVPGESPNAVFFPDFARRVVDGVEPTPLCLPVSVSRVGQDPLTGHPERRRHLAAWHAVAVAKDVDLPASTRLACCVPAEAATSTGKRKKKTFEVAYRLEWLAPRQPDAWHALPGGADLAEVLAVSAPCAVRGNPALTAQGFVWDADSNTLALSAGISATDVLARPNVDGAKVLLESVGDDAFWLVRAQVASEGSLSASADERPSWMASVNRGRRWGYLVADAGQVWVVAFVRKAGDAELPLLRNVGRALRRAALHYGSSDARAATARYRSPTGFPSLQSICKQYGVQSAGLTAMFGKNVTGFSMKNEDLQACGQFLADVPVWFAGVFSAVLDSLYEAAEIADENRGLDVGTPALLDGGILHIQTEGAERFRLQAWLDLQGTQGNRGMPTMMWELAASPLDKGPAPQLPLSALNEMPHADVDGWEADDLPHQYAYTLKGEKYRHLAVSHSPASWDGSRDALMQAWCAALAWMRHPTTFQRRYCRAAFETALKP</sequence>
<protein>
    <submittedName>
        <fullName evidence="3">Type III restriction/modification enzyme restriction subunit</fullName>
    </submittedName>
</protein>
<dbReference type="InterPro" id="IPR006935">
    <property type="entry name" value="Helicase/UvrB_N"/>
</dbReference>
<evidence type="ECO:0000256" key="1">
    <source>
        <dbReference type="SAM" id="MobiDB-lite"/>
    </source>
</evidence>
<evidence type="ECO:0000259" key="2">
    <source>
        <dbReference type="PROSITE" id="PS51192"/>
    </source>
</evidence>
<dbReference type="PROSITE" id="PS51192">
    <property type="entry name" value="HELICASE_ATP_BIND_1"/>
    <property type="match status" value="1"/>
</dbReference>
<dbReference type="RefSeq" id="WP_181366092.1">
    <property type="nucleotide sequence ID" value="NZ_QGGT01000001.1"/>
</dbReference>
<dbReference type="InterPro" id="IPR038718">
    <property type="entry name" value="SNF2-like_sf"/>
</dbReference>
<dbReference type="InterPro" id="IPR001650">
    <property type="entry name" value="Helicase_C-like"/>
</dbReference>
<keyword evidence="4" id="KW-1185">Reference proteome</keyword>
<proteinExistence type="predicted"/>
<dbReference type="Gene3D" id="3.40.50.300">
    <property type="entry name" value="P-loop containing nucleotide triphosphate hydrolases"/>
    <property type="match status" value="1"/>
</dbReference>
<dbReference type="GO" id="GO:0016787">
    <property type="term" value="F:hydrolase activity"/>
    <property type="evidence" value="ECO:0007669"/>
    <property type="project" value="InterPro"/>
</dbReference>
<name>A0A316EZ80_9BURK</name>
<reference evidence="3 4" key="1">
    <citation type="submission" date="2018-05" db="EMBL/GenBank/DDBJ databases">
        <title>Genomic Encyclopedia of Type Strains, Phase IV (KMG-V): Genome sequencing to study the core and pangenomes of soil and plant-associated prokaryotes.</title>
        <authorList>
            <person name="Whitman W."/>
        </authorList>
    </citation>
    <scope>NUCLEOTIDE SEQUENCE [LARGE SCALE GENOMIC DNA]</scope>
    <source>
        <strain evidence="3 4">SLV-132</strain>
    </source>
</reference>
<dbReference type="Proteomes" id="UP000245754">
    <property type="component" value="Unassembled WGS sequence"/>
</dbReference>
<dbReference type="EMBL" id="QGGT01000001">
    <property type="protein sequence ID" value="PWK37681.1"/>
    <property type="molecule type" value="Genomic_DNA"/>
</dbReference>
<feature type="region of interest" description="Disordered" evidence="1">
    <location>
        <begin position="442"/>
        <end position="463"/>
    </location>
</feature>